<evidence type="ECO:0000313" key="2">
    <source>
        <dbReference type="Proteomes" id="UP000466024"/>
    </source>
</evidence>
<accession>A0A640WAH3</accession>
<dbReference type="InterPro" id="IPR025048">
    <property type="entry name" value="DUF3987"/>
</dbReference>
<sequence length="508" mass="55163">MSNAAVKQQLGQPIERGSVLELNPIPLAEREQPPAFPLEALGPILGEAAERLAFHVQTPPGMAGQSVLAAAALAVQGQIDIARGPIGRGPVSLFCMTVAGSGERKSSLDGLALAPIRDLEAEKRQGHPEAMASFKAAREAWEMRRESVISASKPKGRQPMKEAEQTFLQEQLAEIDGQEPQPPATPSMTFAEPTAEGIYRHLQHSYPSAGLFSDEGVGFFGGHGMSEESRGRTVAMVSKLWDGSPITRTRGTAGESGFLSGRRLSAHLMVQPVVAAKVLGDPLLQGQGFLARFLIVQETSLVGSRLLKGRDPKRGAHHDPAIGRYWETLASLIREPLHTDENGALSPRLASIDGAAFDTWARLHDSIEWQLSPDGRFRDVQAFASKAADNAARIATVLAIVEGEHSPTPQHIERAGRLMAYYLESMAIRTAEARQDVQELQARDLMEWIKAHGGELHARDFKRLGSEYRSATKARALLTFLVDTGHMQIASSNQSGKPTGWRIREVQS</sequence>
<name>A0A640WAH3_9GAMM</name>
<reference evidence="1 2" key="1">
    <citation type="submission" date="2019-08" db="EMBL/GenBank/DDBJ databases">
        <title>Bioinformatics analysis of the strain L3 and L5.</title>
        <authorList>
            <person name="Li X."/>
        </authorList>
    </citation>
    <scope>NUCLEOTIDE SEQUENCE [LARGE SCALE GENOMIC DNA]</scope>
    <source>
        <strain evidence="1 2">L3</strain>
    </source>
</reference>
<dbReference type="EMBL" id="VTPX01000008">
    <property type="protein sequence ID" value="KAA0017143.1"/>
    <property type="molecule type" value="Genomic_DNA"/>
</dbReference>
<comment type="caution">
    <text evidence="1">The sequence shown here is derived from an EMBL/GenBank/DDBJ whole genome shotgun (WGS) entry which is preliminary data.</text>
</comment>
<evidence type="ECO:0000313" key="1">
    <source>
        <dbReference type="EMBL" id="KAA0017143.1"/>
    </source>
</evidence>
<protein>
    <submittedName>
        <fullName evidence="1">DUF3987 domain-containing protein</fullName>
    </submittedName>
</protein>
<proteinExistence type="predicted"/>
<dbReference type="AlphaFoldDB" id="A0A640WAH3"/>
<dbReference type="RefSeq" id="WP_149436055.1">
    <property type="nucleotide sequence ID" value="NZ_VTPX01000008.1"/>
</dbReference>
<dbReference type="Pfam" id="PF13148">
    <property type="entry name" value="DUF3987"/>
    <property type="match status" value="1"/>
</dbReference>
<organism evidence="1 2">
    <name type="scientific">Salinicola corii</name>
    <dbReference type="NCBI Taxonomy" id="2606937"/>
    <lineage>
        <taxon>Bacteria</taxon>
        <taxon>Pseudomonadati</taxon>
        <taxon>Pseudomonadota</taxon>
        <taxon>Gammaproteobacteria</taxon>
        <taxon>Oceanospirillales</taxon>
        <taxon>Halomonadaceae</taxon>
        <taxon>Salinicola</taxon>
    </lineage>
</organism>
<dbReference type="Proteomes" id="UP000466024">
    <property type="component" value="Unassembled WGS sequence"/>
</dbReference>
<keyword evidence="2" id="KW-1185">Reference proteome</keyword>
<gene>
    <name evidence="1" type="ORF">F0A16_14150</name>
</gene>